<feature type="transmembrane region" description="Helical" evidence="1">
    <location>
        <begin position="58"/>
        <end position="78"/>
    </location>
</feature>
<keyword evidence="1" id="KW-0472">Membrane</keyword>
<feature type="transmembrane region" description="Helical" evidence="1">
    <location>
        <begin position="25"/>
        <end position="46"/>
    </location>
</feature>
<comment type="caution">
    <text evidence="2">The sequence shown here is derived from an EMBL/GenBank/DDBJ whole genome shotgun (WGS) entry which is preliminary data.</text>
</comment>
<protein>
    <submittedName>
        <fullName evidence="2">Uncharacterized protein</fullName>
    </submittedName>
</protein>
<feature type="non-terminal residue" evidence="2">
    <location>
        <position position="1"/>
    </location>
</feature>
<name>X1CR61_9ZZZZ</name>
<evidence type="ECO:0000313" key="2">
    <source>
        <dbReference type="EMBL" id="GAG98563.1"/>
    </source>
</evidence>
<accession>X1CR61</accession>
<dbReference type="AlphaFoldDB" id="X1CR61"/>
<evidence type="ECO:0000256" key="1">
    <source>
        <dbReference type="SAM" id="Phobius"/>
    </source>
</evidence>
<reference evidence="2" key="1">
    <citation type="journal article" date="2014" name="Front. Microbiol.">
        <title>High frequency of phylogenetically diverse reductive dehalogenase-homologous genes in deep subseafloor sedimentary metagenomes.</title>
        <authorList>
            <person name="Kawai M."/>
            <person name="Futagami T."/>
            <person name="Toyoda A."/>
            <person name="Takaki Y."/>
            <person name="Nishi S."/>
            <person name="Hori S."/>
            <person name="Arai W."/>
            <person name="Tsubouchi T."/>
            <person name="Morono Y."/>
            <person name="Uchiyama I."/>
            <person name="Ito T."/>
            <person name="Fujiyama A."/>
            <person name="Inagaki F."/>
            <person name="Takami H."/>
        </authorList>
    </citation>
    <scope>NUCLEOTIDE SEQUENCE</scope>
    <source>
        <strain evidence="2">Expedition CK06-06</strain>
    </source>
</reference>
<keyword evidence="1" id="KW-1133">Transmembrane helix</keyword>
<sequence>FIIGSIFDKIEYLEKKLKYIRAESISLFIILMKLVAQFTSIFPNFPVLDVPLFERLDVIILLIFISFTLLFGIHSIIVHKEGKKNVKITENE</sequence>
<gene>
    <name evidence="2" type="ORF">S01H4_41357</name>
</gene>
<proteinExistence type="predicted"/>
<keyword evidence="1" id="KW-0812">Transmembrane</keyword>
<dbReference type="EMBL" id="BART01022612">
    <property type="protein sequence ID" value="GAG98563.1"/>
    <property type="molecule type" value="Genomic_DNA"/>
</dbReference>
<organism evidence="2">
    <name type="scientific">marine sediment metagenome</name>
    <dbReference type="NCBI Taxonomy" id="412755"/>
    <lineage>
        <taxon>unclassified sequences</taxon>
        <taxon>metagenomes</taxon>
        <taxon>ecological metagenomes</taxon>
    </lineage>
</organism>